<reference evidence="21" key="2">
    <citation type="journal article" date="2021" name="Genome Biol. Evol.">
        <title>Developing a high-quality reference genome for a parasitic bivalve with doubly uniparental inheritance (Bivalvia: Unionida).</title>
        <authorList>
            <person name="Smith C.H."/>
        </authorList>
    </citation>
    <scope>NUCLEOTIDE SEQUENCE</scope>
    <source>
        <strain evidence="21">CHS0354</strain>
        <tissue evidence="21">Mantle</tissue>
    </source>
</reference>
<evidence type="ECO:0000259" key="20">
    <source>
        <dbReference type="PROSITE" id="PS00907"/>
    </source>
</evidence>
<dbReference type="HAMAP" id="MF_00218">
    <property type="entry name" value="URO_D"/>
    <property type="match status" value="1"/>
</dbReference>
<dbReference type="AlphaFoldDB" id="A0AAE0RZQ6"/>
<evidence type="ECO:0000256" key="9">
    <source>
        <dbReference type="ARBA" id="ARBA00022781"/>
    </source>
</evidence>
<comment type="caution">
    <text evidence="21">The sequence shown here is derived from an EMBL/GenBank/DDBJ whole genome shotgun (WGS) entry which is preliminary data.</text>
</comment>
<dbReference type="PANTHER" id="PTHR21091:SF169">
    <property type="entry name" value="UROPORPHYRINOGEN DECARBOXYLASE"/>
    <property type="match status" value="1"/>
</dbReference>
<dbReference type="PROSITE" id="PS00907">
    <property type="entry name" value="UROD_2"/>
    <property type="match status" value="1"/>
</dbReference>
<dbReference type="NCBIfam" id="TIGR01145">
    <property type="entry name" value="ATP_synt_delta"/>
    <property type="match status" value="1"/>
</dbReference>
<dbReference type="EMBL" id="JAEAOA010001427">
    <property type="protein sequence ID" value="KAK3582424.1"/>
    <property type="molecule type" value="Genomic_DNA"/>
</dbReference>
<dbReference type="EC" id="4.1.1.37" evidence="5 17"/>
<comment type="subcellular location">
    <subcellularLocation>
        <location evidence="1">Membrane</location>
    </subcellularLocation>
</comment>
<dbReference type="GO" id="GO:0004853">
    <property type="term" value="F:uroporphyrinogen decarboxylase activity"/>
    <property type="evidence" value="ECO:0007669"/>
    <property type="project" value="UniProtKB-EC"/>
</dbReference>
<evidence type="ECO:0000259" key="19">
    <source>
        <dbReference type="PROSITE" id="PS00906"/>
    </source>
</evidence>
<dbReference type="PROSITE" id="PS00906">
    <property type="entry name" value="UROD_1"/>
    <property type="match status" value="1"/>
</dbReference>
<dbReference type="InterPro" id="IPR026015">
    <property type="entry name" value="ATP_synth_OSCP/delta_N_sf"/>
</dbReference>
<evidence type="ECO:0000256" key="16">
    <source>
        <dbReference type="ARBA" id="ARBA00048411"/>
    </source>
</evidence>
<protein>
    <recommendedName>
        <fullName evidence="6 17">Uroporphyrinogen decarboxylase</fullName>
        <ecNumber evidence="5 17">4.1.1.37</ecNumber>
    </recommendedName>
</protein>
<keyword evidence="13 17" id="KW-0456">Lyase</keyword>
<dbReference type="Gene3D" id="3.20.20.210">
    <property type="match status" value="1"/>
</dbReference>
<evidence type="ECO:0000256" key="18">
    <source>
        <dbReference type="RuleBase" id="RU004169"/>
    </source>
</evidence>
<keyword evidence="12" id="KW-0472">Membrane</keyword>
<keyword evidence="10 17" id="KW-0210">Decarboxylase</keyword>
<evidence type="ECO:0000256" key="4">
    <source>
        <dbReference type="ARBA" id="ARBA00009935"/>
    </source>
</evidence>
<dbReference type="InterPro" id="IPR000257">
    <property type="entry name" value="Uroporphyrinogen_deCOase"/>
</dbReference>
<dbReference type="InterPro" id="IPR006361">
    <property type="entry name" value="Uroporphyrinogen_deCO2ase_HemE"/>
</dbReference>
<feature type="domain" description="Uroporphyrinogen decarboxylase (URO-D)" evidence="20">
    <location>
        <begin position="271"/>
        <end position="287"/>
    </location>
</feature>
<dbReference type="InterPro" id="IPR000711">
    <property type="entry name" value="ATPase_OSCP/dsu"/>
</dbReference>
<dbReference type="PANTHER" id="PTHR21091">
    <property type="entry name" value="METHYLTETRAHYDROFOLATE:HOMOCYSTEINE METHYLTRANSFERASE RELATED"/>
    <property type="match status" value="1"/>
</dbReference>
<reference evidence="21" key="3">
    <citation type="submission" date="2023-05" db="EMBL/GenBank/DDBJ databases">
        <authorList>
            <person name="Smith C.H."/>
        </authorList>
    </citation>
    <scope>NUCLEOTIDE SEQUENCE</scope>
    <source>
        <strain evidence="21">CHS0354</strain>
        <tissue evidence="21">Mantle</tissue>
    </source>
</reference>
<evidence type="ECO:0000256" key="3">
    <source>
        <dbReference type="ARBA" id="ARBA00007046"/>
    </source>
</evidence>
<comment type="catalytic activity">
    <reaction evidence="16">
        <text>uroporphyrinogen III + 4 H(+) = coproporphyrinogen III + 4 CO2</text>
        <dbReference type="Rhea" id="RHEA:19865"/>
        <dbReference type="ChEBI" id="CHEBI:15378"/>
        <dbReference type="ChEBI" id="CHEBI:16526"/>
        <dbReference type="ChEBI" id="CHEBI:57308"/>
        <dbReference type="ChEBI" id="CHEBI:57309"/>
        <dbReference type="EC" id="4.1.1.37"/>
    </reaction>
    <physiologicalReaction direction="left-to-right" evidence="16">
        <dbReference type="Rhea" id="RHEA:19866"/>
    </physiologicalReaction>
</comment>
<evidence type="ECO:0000256" key="12">
    <source>
        <dbReference type="ARBA" id="ARBA00023136"/>
    </source>
</evidence>
<evidence type="ECO:0000256" key="14">
    <source>
        <dbReference type="ARBA" id="ARBA00023244"/>
    </source>
</evidence>
<evidence type="ECO:0000256" key="1">
    <source>
        <dbReference type="ARBA" id="ARBA00004370"/>
    </source>
</evidence>
<dbReference type="GO" id="GO:0046933">
    <property type="term" value="F:proton-transporting ATP synthase activity, rotational mechanism"/>
    <property type="evidence" value="ECO:0007669"/>
    <property type="project" value="InterPro"/>
</dbReference>
<keyword evidence="15" id="KW-0066">ATP synthesis</keyword>
<keyword evidence="7" id="KW-0813">Transport</keyword>
<feature type="domain" description="Uroporphyrinogen decarboxylase (URO-D)" evidence="19">
    <location>
        <begin position="152"/>
        <end position="161"/>
    </location>
</feature>
<dbReference type="SUPFAM" id="SSF47928">
    <property type="entry name" value="N-terminal domain of the delta subunit of the F1F0-ATP synthase"/>
    <property type="match status" value="1"/>
</dbReference>
<evidence type="ECO:0000256" key="8">
    <source>
        <dbReference type="ARBA" id="ARBA00022490"/>
    </source>
</evidence>
<evidence type="ECO:0000256" key="11">
    <source>
        <dbReference type="ARBA" id="ARBA00023065"/>
    </source>
</evidence>
<dbReference type="FunFam" id="3.20.20.210:FF:000007">
    <property type="entry name" value="Uroporphyrinogen decarboxylase"/>
    <property type="match status" value="1"/>
</dbReference>
<proteinExistence type="inferred from homology"/>
<dbReference type="Gene3D" id="1.10.520.20">
    <property type="entry name" value="N-terminal domain of the delta subunit of the F1F0-ATP synthase"/>
    <property type="match status" value="1"/>
</dbReference>
<evidence type="ECO:0000256" key="7">
    <source>
        <dbReference type="ARBA" id="ARBA00022448"/>
    </source>
</evidence>
<evidence type="ECO:0000256" key="5">
    <source>
        <dbReference type="ARBA" id="ARBA00012288"/>
    </source>
</evidence>
<dbReference type="GO" id="GO:0006783">
    <property type="term" value="P:heme biosynthetic process"/>
    <property type="evidence" value="ECO:0007669"/>
    <property type="project" value="TreeGrafter"/>
</dbReference>
<evidence type="ECO:0000256" key="17">
    <source>
        <dbReference type="RuleBase" id="RU000554"/>
    </source>
</evidence>
<dbReference type="GO" id="GO:0005829">
    <property type="term" value="C:cytosol"/>
    <property type="evidence" value="ECO:0007669"/>
    <property type="project" value="TreeGrafter"/>
</dbReference>
<evidence type="ECO:0000256" key="6">
    <source>
        <dbReference type="ARBA" id="ARBA00014308"/>
    </source>
</evidence>
<sequence>MALFGYLNEDEKKDVSRDLNIVQSTLRSSNELQMVMRSPIIKPEKKRAIINDLFEKKIGKKPLSLLNQILEKNRGAFLISTIEEFNSFYDEELGIQNAKVYSSSKISNVNLSELLSKLENRFDKKMRLEIIEDKKLIGGLKSLKRLPCSRTPIWFMRQAGRYLPQYQNIRKKHDFLTLCKNAELAAEVTLQPVDFFDLDAAIIFSDILVVPEAMGMELNILESVGPIFSSPIRTRDQFDKLNHFSIESKLEYVANAIRLVKKTLNNKIPLIGFSGSPWTLMAYMVEGEGKTNFKYAKCLLFENEAFSHLILEKLSKSIIKYLSMQINEGVNVVQIFDTWGGLLTREQYLKFSLKYIKDIVNELKQTFPNIPIIVFSKGVFLFEEIAKIGCDAISVDWCVSLKEVRKRTNDSVSIQGNLDPIALFTSNERIKNEVINILEDFGKIKPNSGHVFNLGHGIIFDTPIENVKEMVRTVKEYSQPYHI</sequence>
<evidence type="ECO:0000256" key="15">
    <source>
        <dbReference type="ARBA" id="ARBA00023310"/>
    </source>
</evidence>
<keyword evidence="8" id="KW-0963">Cytoplasm</keyword>
<keyword evidence="22" id="KW-1185">Reference proteome</keyword>
<evidence type="ECO:0000313" key="22">
    <source>
        <dbReference type="Proteomes" id="UP001195483"/>
    </source>
</evidence>
<evidence type="ECO:0000256" key="2">
    <source>
        <dbReference type="ARBA" id="ARBA00004804"/>
    </source>
</evidence>
<dbReference type="InterPro" id="IPR038071">
    <property type="entry name" value="UROD/MetE-like_sf"/>
</dbReference>
<dbReference type="CDD" id="cd00717">
    <property type="entry name" value="URO-D"/>
    <property type="match status" value="1"/>
</dbReference>
<keyword evidence="14 17" id="KW-0627">Porphyrin biosynthesis</keyword>
<comment type="similarity">
    <text evidence="3">Belongs to the ATPase delta chain family.</text>
</comment>
<dbReference type="GO" id="GO:0016020">
    <property type="term" value="C:membrane"/>
    <property type="evidence" value="ECO:0007669"/>
    <property type="project" value="UniProtKB-SubCell"/>
</dbReference>
<evidence type="ECO:0000256" key="10">
    <source>
        <dbReference type="ARBA" id="ARBA00022793"/>
    </source>
</evidence>
<evidence type="ECO:0000256" key="13">
    <source>
        <dbReference type="ARBA" id="ARBA00023239"/>
    </source>
</evidence>
<reference evidence="21" key="1">
    <citation type="journal article" date="2021" name="Genome Biol. Evol.">
        <title>A High-Quality Reference Genome for a Parasitic Bivalve with Doubly Uniparental Inheritance (Bivalvia: Unionida).</title>
        <authorList>
            <person name="Smith C.H."/>
        </authorList>
    </citation>
    <scope>NUCLEOTIDE SEQUENCE</scope>
    <source>
        <strain evidence="21">CHS0354</strain>
    </source>
</reference>
<keyword evidence="9" id="KW-0375">Hydrogen ion transport</keyword>
<comment type="similarity">
    <text evidence="4 18">Belongs to the uroporphyrinogen decarboxylase family.</text>
</comment>
<name>A0AAE0RZQ6_9BIVA</name>
<dbReference type="Pfam" id="PF01208">
    <property type="entry name" value="URO-D"/>
    <property type="match status" value="1"/>
</dbReference>
<evidence type="ECO:0000313" key="21">
    <source>
        <dbReference type="EMBL" id="KAK3582424.1"/>
    </source>
</evidence>
<accession>A0AAE0RZQ6</accession>
<dbReference type="NCBIfam" id="TIGR01464">
    <property type="entry name" value="hemE"/>
    <property type="match status" value="1"/>
</dbReference>
<organism evidence="21 22">
    <name type="scientific">Potamilus streckersoni</name>
    <dbReference type="NCBI Taxonomy" id="2493646"/>
    <lineage>
        <taxon>Eukaryota</taxon>
        <taxon>Metazoa</taxon>
        <taxon>Spiralia</taxon>
        <taxon>Lophotrochozoa</taxon>
        <taxon>Mollusca</taxon>
        <taxon>Bivalvia</taxon>
        <taxon>Autobranchia</taxon>
        <taxon>Heteroconchia</taxon>
        <taxon>Palaeoheterodonta</taxon>
        <taxon>Unionida</taxon>
        <taxon>Unionoidea</taxon>
        <taxon>Unionidae</taxon>
        <taxon>Ambleminae</taxon>
        <taxon>Lampsilini</taxon>
        <taxon>Potamilus</taxon>
    </lineage>
</organism>
<dbReference type="SUPFAM" id="SSF51726">
    <property type="entry name" value="UROD/MetE-like"/>
    <property type="match status" value="1"/>
</dbReference>
<keyword evidence="11" id="KW-0406">Ion transport</keyword>
<gene>
    <name evidence="21" type="ORF">CHS0354_023970</name>
</gene>
<comment type="pathway">
    <text evidence="2 17">Porphyrin-containing compound metabolism; protoporphyrin-IX biosynthesis; coproporphyrinogen-III from 5-aminolevulinate: step 4/4.</text>
</comment>
<dbReference type="Proteomes" id="UP001195483">
    <property type="component" value="Unassembled WGS sequence"/>
</dbReference>